<evidence type="ECO:0000313" key="3">
    <source>
        <dbReference type="Proteomes" id="UP000594638"/>
    </source>
</evidence>
<proteinExistence type="predicted"/>
<organism evidence="2 3">
    <name type="scientific">Olea europaea subsp. europaea</name>
    <dbReference type="NCBI Taxonomy" id="158383"/>
    <lineage>
        <taxon>Eukaryota</taxon>
        <taxon>Viridiplantae</taxon>
        <taxon>Streptophyta</taxon>
        <taxon>Embryophyta</taxon>
        <taxon>Tracheophyta</taxon>
        <taxon>Spermatophyta</taxon>
        <taxon>Magnoliopsida</taxon>
        <taxon>eudicotyledons</taxon>
        <taxon>Gunneridae</taxon>
        <taxon>Pentapetalae</taxon>
        <taxon>asterids</taxon>
        <taxon>lamiids</taxon>
        <taxon>Lamiales</taxon>
        <taxon>Oleaceae</taxon>
        <taxon>Oleeae</taxon>
        <taxon>Olea</taxon>
    </lineage>
</organism>
<keyword evidence="3" id="KW-1185">Reference proteome</keyword>
<comment type="caution">
    <text evidence="2">The sequence shown here is derived from an EMBL/GenBank/DDBJ whole genome shotgun (WGS) entry which is preliminary data.</text>
</comment>
<feature type="compositionally biased region" description="Polar residues" evidence="1">
    <location>
        <begin position="1"/>
        <end position="16"/>
    </location>
</feature>
<dbReference type="AlphaFoldDB" id="A0A8S0UF03"/>
<accession>A0A8S0UF03</accession>
<evidence type="ECO:0000313" key="2">
    <source>
        <dbReference type="EMBL" id="CAA3018599.1"/>
    </source>
</evidence>
<name>A0A8S0UF03_OLEEU</name>
<evidence type="ECO:0000256" key="1">
    <source>
        <dbReference type="SAM" id="MobiDB-lite"/>
    </source>
</evidence>
<dbReference type="Proteomes" id="UP000594638">
    <property type="component" value="Unassembled WGS sequence"/>
</dbReference>
<dbReference type="EMBL" id="CACTIH010007879">
    <property type="protein sequence ID" value="CAA3018599.1"/>
    <property type="molecule type" value="Genomic_DNA"/>
</dbReference>
<reference evidence="2 3" key="1">
    <citation type="submission" date="2019-12" db="EMBL/GenBank/DDBJ databases">
        <authorList>
            <person name="Alioto T."/>
            <person name="Alioto T."/>
            <person name="Gomez Garrido J."/>
        </authorList>
    </citation>
    <scope>NUCLEOTIDE SEQUENCE [LARGE SCALE GENOMIC DNA]</scope>
</reference>
<feature type="compositionally biased region" description="Basic residues" evidence="1">
    <location>
        <begin position="183"/>
        <end position="192"/>
    </location>
</feature>
<sequence length="268" mass="28753">MSDNINNSDTRPSTAGGQAGESKTHLLGGRAGRACPPPAGRATDEVVRMRDCLHARPADACPSVIKPFSCSCCCRCCSSGWLVGLARPRRLLLSRRTFNLLLPPALAHKKSRKAKSHYKCKSVLAQLEPGRAWWLKPRLGLRLAASRWKPVAECQAMVCGLCTAAVCGTYADGQVAHGAHSATHTHTRTLARRRTDGQTHTKALRRNHCLARLGSFANPKPMASGERRRASLGKSQALAAAVVVVVVVANTGQPSAQSRVFQVSVCMC</sequence>
<dbReference type="Gramene" id="OE9A114771T1">
    <property type="protein sequence ID" value="OE9A114771C1"/>
    <property type="gene ID" value="OE9A114771"/>
</dbReference>
<gene>
    <name evidence="2" type="ORF">OLEA9_A114771</name>
</gene>
<feature type="region of interest" description="Disordered" evidence="1">
    <location>
        <begin position="1"/>
        <end position="42"/>
    </location>
</feature>
<protein>
    <submittedName>
        <fullName evidence="2">Uncharacterized protein</fullName>
    </submittedName>
</protein>
<feature type="region of interest" description="Disordered" evidence="1">
    <location>
        <begin position="181"/>
        <end position="201"/>
    </location>
</feature>